<name>A0A5B8U2H1_9ACTN</name>
<dbReference type="InterPro" id="IPR003658">
    <property type="entry name" value="Anti-sigma_ant"/>
</dbReference>
<dbReference type="OrthoDB" id="3577449at2"/>
<feature type="domain" description="STAS" evidence="3">
    <location>
        <begin position="21"/>
        <end position="118"/>
    </location>
</feature>
<dbReference type="GO" id="GO:0043856">
    <property type="term" value="F:anti-sigma factor antagonist activity"/>
    <property type="evidence" value="ECO:0007669"/>
    <property type="project" value="InterPro"/>
</dbReference>
<keyword evidence="5" id="KW-1185">Reference proteome</keyword>
<dbReference type="PANTHER" id="PTHR33495">
    <property type="entry name" value="ANTI-SIGMA FACTOR ANTAGONIST TM_1081-RELATED-RELATED"/>
    <property type="match status" value="1"/>
</dbReference>
<comment type="similarity">
    <text evidence="1 2">Belongs to the anti-sigma-factor antagonist family.</text>
</comment>
<protein>
    <recommendedName>
        <fullName evidence="2">Anti-sigma factor antagonist</fullName>
    </recommendedName>
</protein>
<gene>
    <name evidence="4" type="ORF">FSW04_06220</name>
</gene>
<dbReference type="AlphaFoldDB" id="A0A5B8U2H1"/>
<dbReference type="InterPro" id="IPR036513">
    <property type="entry name" value="STAS_dom_sf"/>
</dbReference>
<accession>A0A5B8U2H1</accession>
<dbReference type="Proteomes" id="UP000321805">
    <property type="component" value="Chromosome"/>
</dbReference>
<sequence length="129" mass="13389">MSFDESRFSITEQALDASTSVFSVAGEIHVTTAPQFGAVLTEAVARGRTSMVIDLTAVGFIDSTGLSVLLTALRGVTRAGGRMALVCSNPTVLRLFEITRLDATFAIHAELEPACQAVQGAGSSTSGIP</sequence>
<evidence type="ECO:0000259" key="3">
    <source>
        <dbReference type="PROSITE" id="PS50801"/>
    </source>
</evidence>
<evidence type="ECO:0000313" key="5">
    <source>
        <dbReference type="Proteomes" id="UP000321805"/>
    </source>
</evidence>
<dbReference type="RefSeq" id="WP_146917439.1">
    <property type="nucleotide sequence ID" value="NZ_CP042430.1"/>
</dbReference>
<dbReference type="PANTHER" id="PTHR33495:SF2">
    <property type="entry name" value="ANTI-SIGMA FACTOR ANTAGONIST TM_1081-RELATED"/>
    <property type="match status" value="1"/>
</dbReference>
<dbReference type="PROSITE" id="PS50801">
    <property type="entry name" value="STAS"/>
    <property type="match status" value="1"/>
</dbReference>
<dbReference type="Gene3D" id="3.30.750.24">
    <property type="entry name" value="STAS domain"/>
    <property type="match status" value="1"/>
</dbReference>
<dbReference type="Pfam" id="PF01740">
    <property type="entry name" value="STAS"/>
    <property type="match status" value="1"/>
</dbReference>
<organism evidence="4 5">
    <name type="scientific">Baekduia soli</name>
    <dbReference type="NCBI Taxonomy" id="496014"/>
    <lineage>
        <taxon>Bacteria</taxon>
        <taxon>Bacillati</taxon>
        <taxon>Actinomycetota</taxon>
        <taxon>Thermoleophilia</taxon>
        <taxon>Solirubrobacterales</taxon>
        <taxon>Baekduiaceae</taxon>
        <taxon>Baekduia</taxon>
    </lineage>
</organism>
<reference evidence="4 5" key="1">
    <citation type="journal article" date="2018" name="J. Microbiol.">
        <title>Baekduia soli gen. nov., sp. nov., a novel bacterium isolated from the soil of Baekdu Mountain and proposal of a novel family name, Baekduiaceae fam. nov.</title>
        <authorList>
            <person name="An D.S."/>
            <person name="Siddiqi M.Z."/>
            <person name="Kim K.H."/>
            <person name="Yu H.S."/>
            <person name="Im W.T."/>
        </authorList>
    </citation>
    <scope>NUCLEOTIDE SEQUENCE [LARGE SCALE GENOMIC DNA]</scope>
    <source>
        <strain evidence="4 5">BR7-21</strain>
    </source>
</reference>
<dbReference type="InterPro" id="IPR002645">
    <property type="entry name" value="STAS_dom"/>
</dbReference>
<dbReference type="CDD" id="cd07043">
    <property type="entry name" value="STAS_anti-anti-sigma_factors"/>
    <property type="match status" value="1"/>
</dbReference>
<proteinExistence type="inferred from homology"/>
<evidence type="ECO:0000313" key="4">
    <source>
        <dbReference type="EMBL" id="QEC47227.1"/>
    </source>
</evidence>
<evidence type="ECO:0000256" key="1">
    <source>
        <dbReference type="ARBA" id="ARBA00009013"/>
    </source>
</evidence>
<dbReference type="KEGG" id="bsol:FSW04_06220"/>
<dbReference type="NCBIfam" id="TIGR00377">
    <property type="entry name" value="ant_ant_sig"/>
    <property type="match status" value="1"/>
</dbReference>
<dbReference type="EMBL" id="CP042430">
    <property type="protein sequence ID" value="QEC47227.1"/>
    <property type="molecule type" value="Genomic_DNA"/>
</dbReference>
<dbReference type="SUPFAM" id="SSF52091">
    <property type="entry name" value="SpoIIaa-like"/>
    <property type="match status" value="1"/>
</dbReference>
<evidence type="ECO:0000256" key="2">
    <source>
        <dbReference type="RuleBase" id="RU003749"/>
    </source>
</evidence>